<proteinExistence type="predicted"/>
<name>A0A9X1D5X9_9HYPH</name>
<comment type="caution">
    <text evidence="1">The sequence shown here is derived from an EMBL/GenBank/DDBJ whole genome shotgun (WGS) entry which is preliminary data.</text>
</comment>
<gene>
    <name evidence="1" type="ORF">J1C56_22170</name>
</gene>
<keyword evidence="2" id="KW-1185">Reference proteome</keyword>
<evidence type="ECO:0000313" key="2">
    <source>
        <dbReference type="Proteomes" id="UP001138921"/>
    </source>
</evidence>
<organism evidence="1 2">
    <name type="scientific">Aminobacter anthyllidis</name>
    <dbReference type="NCBI Taxonomy" id="1035067"/>
    <lineage>
        <taxon>Bacteria</taxon>
        <taxon>Pseudomonadati</taxon>
        <taxon>Pseudomonadota</taxon>
        <taxon>Alphaproteobacteria</taxon>
        <taxon>Hyphomicrobiales</taxon>
        <taxon>Phyllobacteriaceae</taxon>
        <taxon>Aminobacter</taxon>
    </lineage>
</organism>
<dbReference type="RefSeq" id="WP_214392218.1">
    <property type="nucleotide sequence ID" value="NZ_JAFLWW010000006.1"/>
</dbReference>
<dbReference type="Proteomes" id="UP001138921">
    <property type="component" value="Unassembled WGS sequence"/>
</dbReference>
<reference evidence="1" key="2">
    <citation type="submission" date="2021-03" db="EMBL/GenBank/DDBJ databases">
        <authorList>
            <person name="Artuso I."/>
            <person name="Turrini P."/>
            <person name="Pirolo M."/>
            <person name="Lugli G.A."/>
            <person name="Ventura M."/>
            <person name="Visca P."/>
        </authorList>
    </citation>
    <scope>NUCLEOTIDE SEQUENCE</scope>
    <source>
        <strain evidence="1">LMG 26462</strain>
    </source>
</reference>
<sequence length="126" mass="14408">MKPTEKPWQHPVFRIPMMEREAGCTDAQWACVMRDQERHAEAKGIYLGLFQLLCSHLGHFRTCSRGACRRLGKCVGRRAEDDWSFAFRPLIPPCVPLEEEIVEAMRAEIRAEVNRLVVLGEARGDA</sequence>
<reference evidence="1" key="1">
    <citation type="journal article" date="2021" name="Microorganisms">
        <title>Phylogenomic Reconstruction and Metabolic Potential of the Genus Aminobacter.</title>
        <authorList>
            <person name="Artuso I."/>
            <person name="Turrini P."/>
            <person name="Pirolo M."/>
            <person name="Lugli G.A."/>
            <person name="Ventura M."/>
            <person name="Visca P."/>
        </authorList>
    </citation>
    <scope>NUCLEOTIDE SEQUENCE</scope>
    <source>
        <strain evidence="1">LMG 26462</strain>
    </source>
</reference>
<accession>A0A9X1D5X9</accession>
<dbReference type="AlphaFoldDB" id="A0A9X1D5X9"/>
<evidence type="ECO:0000313" key="1">
    <source>
        <dbReference type="EMBL" id="MBT1158310.1"/>
    </source>
</evidence>
<dbReference type="EMBL" id="JAFLWW010000006">
    <property type="protein sequence ID" value="MBT1158310.1"/>
    <property type="molecule type" value="Genomic_DNA"/>
</dbReference>
<protein>
    <submittedName>
        <fullName evidence="1">Uncharacterized protein</fullName>
    </submittedName>
</protein>